<dbReference type="AlphaFoldDB" id="A0A0F9SJQ4"/>
<reference evidence="5" key="1">
    <citation type="journal article" date="2015" name="Nature">
        <title>Complex archaea that bridge the gap between prokaryotes and eukaryotes.</title>
        <authorList>
            <person name="Spang A."/>
            <person name="Saw J.H."/>
            <person name="Jorgensen S.L."/>
            <person name="Zaremba-Niedzwiedzka K."/>
            <person name="Martijn J."/>
            <person name="Lind A.E."/>
            <person name="van Eijk R."/>
            <person name="Schleper C."/>
            <person name="Guy L."/>
            <person name="Ettema T.J."/>
        </authorList>
    </citation>
    <scope>NUCLEOTIDE SEQUENCE</scope>
</reference>
<evidence type="ECO:0000256" key="2">
    <source>
        <dbReference type="ARBA" id="ARBA00022630"/>
    </source>
</evidence>
<evidence type="ECO:0000256" key="3">
    <source>
        <dbReference type="ARBA" id="ARBA00022827"/>
    </source>
</evidence>
<dbReference type="EMBL" id="LAZR01001914">
    <property type="protein sequence ID" value="KKN37171.1"/>
    <property type="molecule type" value="Genomic_DNA"/>
</dbReference>
<dbReference type="PANTHER" id="PTHR42685">
    <property type="entry name" value="GERANYLGERANYL DIPHOSPHATE REDUCTASE"/>
    <property type="match status" value="1"/>
</dbReference>
<gene>
    <name evidence="5" type="ORF">LCGC14_0766170</name>
</gene>
<dbReference type="Pfam" id="PF01134">
    <property type="entry name" value="GIDA"/>
    <property type="match status" value="1"/>
</dbReference>
<proteinExistence type="predicted"/>
<name>A0A0F9SJQ4_9ZZZZ</name>
<dbReference type="SUPFAM" id="SSF51905">
    <property type="entry name" value="FAD/NAD(P)-binding domain"/>
    <property type="match status" value="1"/>
</dbReference>
<keyword evidence="3" id="KW-0274">FAD</keyword>
<dbReference type="InterPro" id="IPR011777">
    <property type="entry name" value="Geranylgeranyl_Rdtase_fam"/>
</dbReference>
<dbReference type="PANTHER" id="PTHR42685:SF22">
    <property type="entry name" value="CONDITIONED MEDIUM FACTOR RECEPTOR 1"/>
    <property type="match status" value="1"/>
</dbReference>
<evidence type="ECO:0000259" key="4">
    <source>
        <dbReference type="Pfam" id="PF01134"/>
    </source>
</evidence>
<sequence length="391" mass="43871">MHDVIVSGAGPAGSTCAKTLAKAGYNVALIEKDSTWRKPCGGAINYNVFNMYPQLKKLNLPKINGILMYSADYHKLDFKLETDRYGAIIDRLEFDNLLRNTAIDAGAELFDKNFSFDFITKNDKKVGIKTKTPSGIKEYYGKIIVVADGVSSKLALKSGLRSKWKIEDLGIGKCAIMEGGHQLEQELIYSFFMPFKGYGWIFPIGEKRFNIGVTTFGEANSKYNINNLYTEFLKNPQVKNYITDLNYKIIWEGSFPYPVGGILEKSLFSDNLMLIGDNGGFVSLISGEGIPSSIISGKIAAETAINALQEENYTTTILKKYKSHPEIKRIIRSFKVKLSMLKFFYENDGANFNRVLELAEEDPEFKIHVVNLFLSKSLPPKNFLSKLKDLA</sequence>
<evidence type="ECO:0000256" key="1">
    <source>
        <dbReference type="ARBA" id="ARBA00001974"/>
    </source>
</evidence>
<keyword evidence="2" id="KW-0285">Flavoprotein</keyword>
<dbReference type="Gene3D" id="3.50.50.60">
    <property type="entry name" value="FAD/NAD(P)-binding domain"/>
    <property type="match status" value="1"/>
</dbReference>
<dbReference type="InterPro" id="IPR036188">
    <property type="entry name" value="FAD/NAD-bd_sf"/>
</dbReference>
<dbReference type="PRINTS" id="PR00420">
    <property type="entry name" value="RNGMNOXGNASE"/>
</dbReference>
<evidence type="ECO:0000313" key="5">
    <source>
        <dbReference type="EMBL" id="KKN37171.1"/>
    </source>
</evidence>
<protein>
    <recommendedName>
        <fullName evidence="4">MnmG N-terminal domain-containing protein</fullName>
    </recommendedName>
</protein>
<organism evidence="5">
    <name type="scientific">marine sediment metagenome</name>
    <dbReference type="NCBI Taxonomy" id="412755"/>
    <lineage>
        <taxon>unclassified sequences</taxon>
        <taxon>metagenomes</taxon>
        <taxon>ecological metagenomes</taxon>
    </lineage>
</organism>
<feature type="domain" description="MnmG N-terminal" evidence="4">
    <location>
        <begin position="3"/>
        <end position="150"/>
    </location>
</feature>
<comment type="caution">
    <text evidence="5">The sequence shown here is derived from an EMBL/GenBank/DDBJ whole genome shotgun (WGS) entry which is preliminary data.</text>
</comment>
<comment type="cofactor">
    <cofactor evidence="1">
        <name>FAD</name>
        <dbReference type="ChEBI" id="CHEBI:57692"/>
    </cofactor>
</comment>
<dbReference type="InterPro" id="IPR040131">
    <property type="entry name" value="MnmG_N"/>
</dbReference>
<dbReference type="NCBIfam" id="TIGR02032">
    <property type="entry name" value="GG-red-SF"/>
    <property type="match status" value="1"/>
</dbReference>
<dbReference type="GO" id="GO:0016628">
    <property type="term" value="F:oxidoreductase activity, acting on the CH-CH group of donors, NAD or NADP as acceptor"/>
    <property type="evidence" value="ECO:0007669"/>
    <property type="project" value="InterPro"/>
</dbReference>
<dbReference type="InterPro" id="IPR050407">
    <property type="entry name" value="Geranylgeranyl_reductase"/>
</dbReference>
<accession>A0A0F9SJQ4</accession>